<dbReference type="STRING" id="442562.Rumeso_01195"/>
<proteinExistence type="predicted"/>
<name>A0A017HSV6_9RHOB</name>
<accession>A0A017HSV6</accession>
<dbReference type="PRINTS" id="PR00038">
    <property type="entry name" value="HTHLUXR"/>
</dbReference>
<dbReference type="InterPro" id="IPR000792">
    <property type="entry name" value="Tscrpt_reg_LuxR_C"/>
</dbReference>
<dbReference type="RefSeq" id="WP_245639195.1">
    <property type="nucleotide sequence ID" value="NZ_KK088561.1"/>
</dbReference>
<evidence type="ECO:0000259" key="2">
    <source>
        <dbReference type="PROSITE" id="PS50043"/>
    </source>
</evidence>
<dbReference type="EMBL" id="AOSK01000032">
    <property type="protein sequence ID" value="EYD77248.1"/>
    <property type="molecule type" value="Genomic_DNA"/>
</dbReference>
<dbReference type="SUPFAM" id="SSF46894">
    <property type="entry name" value="C-terminal effector domain of the bipartite response regulators"/>
    <property type="match status" value="1"/>
</dbReference>
<dbReference type="CDD" id="cd06170">
    <property type="entry name" value="LuxR_C_like"/>
    <property type="match status" value="1"/>
</dbReference>
<dbReference type="HOGENOM" id="CLU_109818_1_1_5"/>
<dbReference type="GO" id="GO:0003677">
    <property type="term" value="F:DNA binding"/>
    <property type="evidence" value="ECO:0007669"/>
    <property type="project" value="InterPro"/>
</dbReference>
<dbReference type="Gene3D" id="1.10.10.10">
    <property type="entry name" value="Winged helix-like DNA-binding domain superfamily/Winged helix DNA-binding domain"/>
    <property type="match status" value="1"/>
</dbReference>
<dbReference type="AlphaFoldDB" id="A0A017HSV6"/>
<dbReference type="PATRIC" id="fig|442562.3.peg.1184"/>
<feature type="domain" description="HTH luxR-type" evidence="2">
    <location>
        <begin position="77"/>
        <end position="142"/>
    </location>
</feature>
<evidence type="ECO:0000313" key="4">
    <source>
        <dbReference type="Proteomes" id="UP000019666"/>
    </source>
</evidence>
<dbReference type="PROSITE" id="PS50043">
    <property type="entry name" value="HTH_LUXR_2"/>
    <property type="match status" value="1"/>
</dbReference>
<protein>
    <submittedName>
        <fullName evidence="3">Transcriptional regulator, LuxR family</fullName>
    </submittedName>
</protein>
<organism evidence="3 4">
    <name type="scientific">Rubellimicrobium mesophilum DSM 19309</name>
    <dbReference type="NCBI Taxonomy" id="442562"/>
    <lineage>
        <taxon>Bacteria</taxon>
        <taxon>Pseudomonadati</taxon>
        <taxon>Pseudomonadota</taxon>
        <taxon>Alphaproteobacteria</taxon>
        <taxon>Rhodobacterales</taxon>
        <taxon>Roseobacteraceae</taxon>
        <taxon>Rubellimicrobium</taxon>
    </lineage>
</organism>
<feature type="compositionally biased region" description="Basic and acidic residues" evidence="1">
    <location>
        <begin position="161"/>
        <end position="174"/>
    </location>
</feature>
<evidence type="ECO:0000313" key="3">
    <source>
        <dbReference type="EMBL" id="EYD77248.1"/>
    </source>
</evidence>
<dbReference type="GO" id="GO:0006355">
    <property type="term" value="P:regulation of DNA-templated transcription"/>
    <property type="evidence" value="ECO:0007669"/>
    <property type="project" value="InterPro"/>
</dbReference>
<dbReference type="Pfam" id="PF00196">
    <property type="entry name" value="GerE"/>
    <property type="match status" value="1"/>
</dbReference>
<keyword evidence="4" id="KW-1185">Reference proteome</keyword>
<dbReference type="Proteomes" id="UP000019666">
    <property type="component" value="Unassembled WGS sequence"/>
</dbReference>
<dbReference type="InterPro" id="IPR036388">
    <property type="entry name" value="WH-like_DNA-bd_sf"/>
</dbReference>
<evidence type="ECO:0000256" key="1">
    <source>
        <dbReference type="SAM" id="MobiDB-lite"/>
    </source>
</evidence>
<comment type="caution">
    <text evidence="3">The sequence shown here is derived from an EMBL/GenBank/DDBJ whole genome shotgun (WGS) entry which is preliminary data.</text>
</comment>
<reference evidence="3 4" key="1">
    <citation type="submission" date="2013-02" db="EMBL/GenBank/DDBJ databases">
        <authorList>
            <person name="Fiebig A."/>
            <person name="Goeker M."/>
            <person name="Klenk H.-P.P."/>
        </authorList>
    </citation>
    <scope>NUCLEOTIDE SEQUENCE [LARGE SCALE GENOMIC DNA]</scope>
    <source>
        <strain evidence="3 4">DSM 19309</strain>
    </source>
</reference>
<sequence>MQVVCAAFFLWDATEDYIDLGQRSLNFHLSIESLAVLTLCIAIALEIGQFVGLVRREAHMVRSLTAAGRALHELIEEYFAEWRLTPSERDVATFLIKGADIAEIARLRGSAEGTVKAHLNAIYRKAGVSGRPALVSLLIEDLMTEPLIGRAAPAPTQGEPASREDRSGKDLTIG</sequence>
<gene>
    <name evidence="3" type="ORF">Rumeso_01195</name>
</gene>
<dbReference type="SMART" id="SM00421">
    <property type="entry name" value="HTH_LUXR"/>
    <property type="match status" value="1"/>
</dbReference>
<feature type="region of interest" description="Disordered" evidence="1">
    <location>
        <begin position="149"/>
        <end position="174"/>
    </location>
</feature>
<dbReference type="InterPro" id="IPR016032">
    <property type="entry name" value="Sig_transdc_resp-reg_C-effctor"/>
</dbReference>